<name>A0ABS7VBU2_9GAMM</name>
<protein>
    <recommendedName>
        <fullName evidence="3">Secreted protein</fullName>
    </recommendedName>
</protein>
<evidence type="ECO:0000313" key="1">
    <source>
        <dbReference type="EMBL" id="MBZ6066857.1"/>
    </source>
</evidence>
<reference evidence="1 2" key="1">
    <citation type="submission" date="2021-09" db="EMBL/GenBank/DDBJ databases">
        <title>Aeromonas schubertii isolated from Asian sea bass.</title>
        <authorList>
            <person name="Pinpimai K."/>
        </authorList>
    </citation>
    <scope>NUCLEOTIDE SEQUENCE [LARGE SCALE GENOMIC DNA]</scope>
    <source>
        <strain evidence="1 2">CHULA2021a</strain>
    </source>
</reference>
<organism evidence="1 2">
    <name type="scientific">Aeromonas schubertii</name>
    <dbReference type="NCBI Taxonomy" id="652"/>
    <lineage>
        <taxon>Bacteria</taxon>
        <taxon>Pseudomonadati</taxon>
        <taxon>Pseudomonadota</taxon>
        <taxon>Gammaproteobacteria</taxon>
        <taxon>Aeromonadales</taxon>
        <taxon>Aeromonadaceae</taxon>
        <taxon>Aeromonas</taxon>
    </lineage>
</organism>
<dbReference type="EMBL" id="JAIRBT010000014">
    <property type="protein sequence ID" value="MBZ6066857.1"/>
    <property type="molecule type" value="Genomic_DNA"/>
</dbReference>
<gene>
    <name evidence="1" type="ORF">LA374_11680</name>
</gene>
<evidence type="ECO:0000313" key="2">
    <source>
        <dbReference type="Proteomes" id="UP000774958"/>
    </source>
</evidence>
<dbReference type="RefSeq" id="WP_050665330.1">
    <property type="nucleotide sequence ID" value="NZ_CDDB01000021.1"/>
</dbReference>
<comment type="caution">
    <text evidence="1">The sequence shown here is derived from an EMBL/GenBank/DDBJ whole genome shotgun (WGS) entry which is preliminary data.</text>
</comment>
<dbReference type="Proteomes" id="UP000774958">
    <property type="component" value="Unassembled WGS sequence"/>
</dbReference>
<sequence length="107" mass="11656">MLSLTHSRLGAGRWIPLWCLLLVLMSFGTRAAADLCTFTSHCGAMERNLEKAMPCGSFTTALSMTVVADAWLGVARPVPDTPCFPEPSRFVPVAPVERLERPPISLL</sequence>
<proteinExistence type="predicted"/>
<accession>A0ABS7VBU2</accession>
<keyword evidence="2" id="KW-1185">Reference proteome</keyword>
<evidence type="ECO:0008006" key="3">
    <source>
        <dbReference type="Google" id="ProtNLM"/>
    </source>
</evidence>